<sequence length="53" mass="6499">TIIESSVIESILINQRILIRLLQQRDLLQMIRLNPEQNIQFWITFLQRFRDCQ</sequence>
<gene>
    <name evidence="1" type="ORF">EUGRSUZ_F014982</name>
</gene>
<proteinExistence type="predicted"/>
<accession>A0A059BPD5</accession>
<reference evidence="1" key="1">
    <citation type="submission" date="2013-07" db="EMBL/GenBank/DDBJ databases">
        <title>The genome of Eucalyptus grandis.</title>
        <authorList>
            <person name="Schmutz J."/>
            <person name="Hayes R."/>
            <person name="Myburg A."/>
            <person name="Tuskan G."/>
            <person name="Grattapaglia D."/>
            <person name="Rokhsar D.S."/>
        </authorList>
    </citation>
    <scope>NUCLEOTIDE SEQUENCE</scope>
    <source>
        <tissue evidence="1">Leaf extractions</tissue>
    </source>
</reference>
<organism evidence="1">
    <name type="scientific">Eucalyptus grandis</name>
    <name type="common">Flooded gum</name>
    <dbReference type="NCBI Taxonomy" id="71139"/>
    <lineage>
        <taxon>Eukaryota</taxon>
        <taxon>Viridiplantae</taxon>
        <taxon>Streptophyta</taxon>
        <taxon>Embryophyta</taxon>
        <taxon>Tracheophyta</taxon>
        <taxon>Spermatophyta</taxon>
        <taxon>Magnoliopsida</taxon>
        <taxon>eudicotyledons</taxon>
        <taxon>Gunneridae</taxon>
        <taxon>Pentapetalae</taxon>
        <taxon>rosids</taxon>
        <taxon>malvids</taxon>
        <taxon>Myrtales</taxon>
        <taxon>Myrtaceae</taxon>
        <taxon>Myrtoideae</taxon>
        <taxon>Eucalypteae</taxon>
        <taxon>Eucalyptus</taxon>
    </lineage>
</organism>
<name>A0A059BPD5_EUCGR</name>
<protein>
    <submittedName>
        <fullName evidence="1">Uncharacterized protein</fullName>
    </submittedName>
</protein>
<dbReference type="Gramene" id="KCW67761">
    <property type="protein sequence ID" value="KCW67761"/>
    <property type="gene ID" value="EUGRSUZ_F014982"/>
</dbReference>
<dbReference type="InParanoid" id="A0A059BPD5"/>
<dbReference type="EMBL" id="KK198758">
    <property type="protein sequence ID" value="KCW67761.1"/>
    <property type="molecule type" value="Genomic_DNA"/>
</dbReference>
<feature type="non-terminal residue" evidence="1">
    <location>
        <position position="1"/>
    </location>
</feature>
<dbReference type="AlphaFoldDB" id="A0A059BPD5"/>
<evidence type="ECO:0000313" key="1">
    <source>
        <dbReference type="EMBL" id="KCW67761.1"/>
    </source>
</evidence>